<keyword evidence="1" id="KW-0732">Signal</keyword>
<feature type="chain" id="PRO_5043043481" description="Secreted protein" evidence="1">
    <location>
        <begin position="23"/>
        <end position="326"/>
    </location>
</feature>
<proteinExistence type="predicted"/>
<evidence type="ECO:0000256" key="1">
    <source>
        <dbReference type="SAM" id="SignalP"/>
    </source>
</evidence>
<organism evidence="2 3">
    <name type="scientific">Mucor velutinosus</name>
    <dbReference type="NCBI Taxonomy" id="708070"/>
    <lineage>
        <taxon>Eukaryota</taxon>
        <taxon>Fungi</taxon>
        <taxon>Fungi incertae sedis</taxon>
        <taxon>Mucoromycota</taxon>
        <taxon>Mucoromycotina</taxon>
        <taxon>Mucoromycetes</taxon>
        <taxon>Mucorales</taxon>
        <taxon>Mucorineae</taxon>
        <taxon>Mucoraceae</taxon>
        <taxon>Mucor</taxon>
    </lineage>
</organism>
<reference evidence="2 3" key="1">
    <citation type="submission" date="2022-11" db="EMBL/GenBank/DDBJ databases">
        <title>Mucor velutinosus strain NIH1002 WGS.</title>
        <authorList>
            <person name="Subramanian P."/>
            <person name="Mullikin J.C."/>
            <person name="Segre J.A."/>
            <person name="Zelazny A.M."/>
        </authorList>
    </citation>
    <scope>NUCLEOTIDE SEQUENCE [LARGE SCALE GENOMIC DNA]</scope>
    <source>
        <strain evidence="2 3">NIH1002</strain>
    </source>
</reference>
<evidence type="ECO:0000313" key="2">
    <source>
        <dbReference type="EMBL" id="KAK4514162.1"/>
    </source>
</evidence>
<evidence type="ECO:0000313" key="3">
    <source>
        <dbReference type="Proteomes" id="UP001304243"/>
    </source>
</evidence>
<dbReference type="Proteomes" id="UP001304243">
    <property type="component" value="Unassembled WGS sequence"/>
</dbReference>
<dbReference type="PROSITE" id="PS51257">
    <property type="entry name" value="PROKAR_LIPOPROTEIN"/>
    <property type="match status" value="1"/>
</dbReference>
<dbReference type="InterPro" id="IPR052740">
    <property type="entry name" value="CE4"/>
</dbReference>
<gene>
    <name evidence="2" type="ORF">ATC70_001749</name>
</gene>
<dbReference type="GeneID" id="89945451"/>
<name>A0AAN7HZW0_9FUNG</name>
<accession>A0AAN7HZW0</accession>
<dbReference type="PANTHER" id="PTHR45985">
    <property type="match status" value="1"/>
</dbReference>
<dbReference type="Gene3D" id="3.20.20.370">
    <property type="entry name" value="Glycoside hydrolase/deacetylase"/>
    <property type="match status" value="1"/>
</dbReference>
<evidence type="ECO:0008006" key="4">
    <source>
        <dbReference type="Google" id="ProtNLM"/>
    </source>
</evidence>
<sequence>MKFYPITVVATATAAFASLACAQSEGNTVQPGAAASAGTYSCDPNVCKLASGCVCASKNPPNGLAPSDTPQFVTVTFDDSIQPQLYKTAKRMLNVTNPNGCSGRGTWQRDCRSHVLARSAAHLTGYPGSPDRAPKLDGLVSLIKTLLEKPDVWFVTNQQLLQWMKNPVKASELGKQDYMRCEQPVIAKGICNGLDDDNNANVDDGLLNSCNFGTTPFNTCFNCSSTAPTLDTPKPATAAQNGSAGFRYPLPNNCNTKWWDPIGNSCLCTSTECQYKDTAVPVNRTDGSNGIATNKSGSSNAASNGMHNQLENAIFVTIAIVVSLLF</sequence>
<dbReference type="PANTHER" id="PTHR45985:SF3">
    <property type="entry name" value="CHITIN DEACETYLASE-LIKE 4"/>
    <property type="match status" value="1"/>
</dbReference>
<dbReference type="RefSeq" id="XP_064680828.1">
    <property type="nucleotide sequence ID" value="XM_064821142.1"/>
</dbReference>
<feature type="signal peptide" evidence="1">
    <location>
        <begin position="1"/>
        <end position="22"/>
    </location>
</feature>
<dbReference type="EMBL" id="JASEJX010000015">
    <property type="protein sequence ID" value="KAK4514162.1"/>
    <property type="molecule type" value="Genomic_DNA"/>
</dbReference>
<protein>
    <recommendedName>
        <fullName evidence="4">Secreted protein</fullName>
    </recommendedName>
</protein>
<comment type="caution">
    <text evidence="2">The sequence shown here is derived from an EMBL/GenBank/DDBJ whole genome shotgun (WGS) entry which is preliminary data.</text>
</comment>
<keyword evidence="3" id="KW-1185">Reference proteome</keyword>
<dbReference type="AlphaFoldDB" id="A0AAN7HZW0"/>